<evidence type="ECO:0000313" key="1">
    <source>
        <dbReference type="EMBL" id="MPC94400.1"/>
    </source>
</evidence>
<keyword evidence="2" id="KW-1185">Reference proteome</keyword>
<sequence>MVLEGPGGSWRVLEDREGFVSRKTPLVKIIDIRVNPADALRPFSQRYLRNKVFETSAARWLIQIKGLEKKKVIHGN</sequence>
<evidence type="ECO:0000313" key="2">
    <source>
        <dbReference type="Proteomes" id="UP000324222"/>
    </source>
</evidence>
<dbReference type="AlphaFoldDB" id="A0A5B7JCD4"/>
<accession>A0A5B7JCD4</accession>
<name>A0A5B7JCD4_PORTR</name>
<proteinExistence type="predicted"/>
<dbReference type="Proteomes" id="UP000324222">
    <property type="component" value="Unassembled WGS sequence"/>
</dbReference>
<reference evidence="1 2" key="1">
    <citation type="submission" date="2019-05" db="EMBL/GenBank/DDBJ databases">
        <title>Another draft genome of Portunus trituberculatus and its Hox gene families provides insights of decapod evolution.</title>
        <authorList>
            <person name="Jeong J.-H."/>
            <person name="Song I."/>
            <person name="Kim S."/>
            <person name="Choi T."/>
            <person name="Kim D."/>
            <person name="Ryu S."/>
            <person name="Kim W."/>
        </authorList>
    </citation>
    <scope>NUCLEOTIDE SEQUENCE [LARGE SCALE GENOMIC DNA]</scope>
    <source>
        <tissue evidence="1">Muscle</tissue>
    </source>
</reference>
<protein>
    <submittedName>
        <fullName evidence="1">Uncharacterized protein</fullName>
    </submittedName>
</protein>
<gene>
    <name evidence="1" type="ORF">E2C01_089568</name>
</gene>
<organism evidence="1 2">
    <name type="scientific">Portunus trituberculatus</name>
    <name type="common">Swimming crab</name>
    <name type="synonym">Neptunus trituberculatus</name>
    <dbReference type="NCBI Taxonomy" id="210409"/>
    <lineage>
        <taxon>Eukaryota</taxon>
        <taxon>Metazoa</taxon>
        <taxon>Ecdysozoa</taxon>
        <taxon>Arthropoda</taxon>
        <taxon>Crustacea</taxon>
        <taxon>Multicrustacea</taxon>
        <taxon>Malacostraca</taxon>
        <taxon>Eumalacostraca</taxon>
        <taxon>Eucarida</taxon>
        <taxon>Decapoda</taxon>
        <taxon>Pleocyemata</taxon>
        <taxon>Brachyura</taxon>
        <taxon>Eubrachyura</taxon>
        <taxon>Portunoidea</taxon>
        <taxon>Portunidae</taxon>
        <taxon>Portuninae</taxon>
        <taxon>Portunus</taxon>
    </lineage>
</organism>
<comment type="caution">
    <text evidence="1">The sequence shown here is derived from an EMBL/GenBank/DDBJ whole genome shotgun (WGS) entry which is preliminary data.</text>
</comment>
<dbReference type="EMBL" id="VSRR010098370">
    <property type="protein sequence ID" value="MPC94400.1"/>
    <property type="molecule type" value="Genomic_DNA"/>
</dbReference>